<dbReference type="Pfam" id="PF13589">
    <property type="entry name" value="HATPase_c_3"/>
    <property type="match status" value="1"/>
</dbReference>
<keyword evidence="3 5" id="KW-0227">DNA damage</keyword>
<dbReference type="GO" id="GO:0030983">
    <property type="term" value="F:mismatched DNA binding"/>
    <property type="evidence" value="ECO:0007669"/>
    <property type="project" value="InterPro"/>
</dbReference>
<comment type="function">
    <text evidence="5">This protein is involved in the repair of mismatches in DNA. It is required for dam-dependent methyl-directed DNA mismatch repair. May act as a 'molecular matchmaker', a protein that promotes the formation of a stable complex between two or more DNA-binding proteins in an ATP-dependent manner without itself being part of a final effector complex.</text>
</comment>
<dbReference type="SUPFAM" id="SSF118116">
    <property type="entry name" value="DNA mismatch repair protein MutL"/>
    <property type="match status" value="1"/>
</dbReference>
<sequence length="590" mass="64742">MLKTDGSGRICVLPEEVIGRIAAGEVVERPAAVVKELLENSIDAGSRSITIDVKDGGLSLIRVTDDGAGMSREDAPCAFQRHATSKLRSDLDLWSIRTMGFRGEALPSIAAVAHVRLTTATPFADAGTELEVVGGAIERITEAPPVLGTRIEVAELFYNQPARKKFLKSTITEFSHISRVVQQASLAWPSLHVRLTHNAEEILNYPSASSDDDRIAQVYRRTFLDHSLRIKASVPGAQLSGYIVDAVHAKTARIPQELFVNRRPVRNAAVSHAVGEGYGSFLAKGSQPRFVLFLEIDPDRLDVNVHPTKREVRFSDSEMIHQLVRRAVRHVLSGGKTEELGNPAFAESSVRRILGSIVTTLPVAESVEADSMTLSRVQETQLPLVSEAAEPYGRVPSAEVTALGQINRTFLVAQVGGDLTVIDQHTAHERVLFERLYRAWTTRGIQAQPLLIPDPVELTPSQTAVLQRYQHDLEQLGVELEPFGSSTVLIRAIPVGLGKLDPATFLHDLMDDLTQWDSAPNLEARVRSVLASLACHGAVRAGRSMKAEEIKALIEDWRTEGEITTCPHGRRTSFRLSITDLENMFGRAGW</sequence>
<dbReference type="Gene3D" id="3.30.1370.100">
    <property type="entry name" value="MutL, C-terminal domain, regulatory subdomain"/>
    <property type="match status" value="1"/>
</dbReference>
<dbReference type="PANTHER" id="PTHR10073">
    <property type="entry name" value="DNA MISMATCH REPAIR PROTEIN MLH, PMS, MUTL"/>
    <property type="match status" value="1"/>
</dbReference>
<dbReference type="EMBL" id="CZPZ01000001">
    <property type="protein sequence ID" value="CUS31961.1"/>
    <property type="molecule type" value="Genomic_DNA"/>
</dbReference>
<reference evidence="9" key="1">
    <citation type="submission" date="2015-10" db="EMBL/GenBank/DDBJ databases">
        <authorList>
            <person name="Luecker S."/>
            <person name="Luecker S."/>
        </authorList>
    </citation>
    <scope>NUCLEOTIDE SEQUENCE [LARGE SCALE GENOMIC DNA]</scope>
</reference>
<evidence type="ECO:0000256" key="5">
    <source>
        <dbReference type="HAMAP-Rule" id="MF_00149"/>
    </source>
</evidence>
<dbReference type="PROSITE" id="PS00058">
    <property type="entry name" value="DNA_MISMATCH_REPAIR_1"/>
    <property type="match status" value="1"/>
</dbReference>
<dbReference type="InterPro" id="IPR038973">
    <property type="entry name" value="MutL/Mlh/Pms-like"/>
</dbReference>
<dbReference type="GO" id="GO:0032300">
    <property type="term" value="C:mismatch repair complex"/>
    <property type="evidence" value="ECO:0007669"/>
    <property type="project" value="InterPro"/>
</dbReference>
<name>A0A0S4L593_9BACT</name>
<dbReference type="Gene3D" id="3.30.1540.20">
    <property type="entry name" value="MutL, C-terminal domain, dimerisation subdomain"/>
    <property type="match status" value="1"/>
</dbReference>
<dbReference type="SMART" id="SM01340">
    <property type="entry name" value="DNA_mis_repair"/>
    <property type="match status" value="1"/>
</dbReference>
<gene>
    <name evidence="5 8" type="primary">mutL</name>
    <name evidence="8" type="ORF">COMA2_10386</name>
</gene>
<feature type="domain" description="DNA mismatch repair protein S5" evidence="7">
    <location>
        <begin position="215"/>
        <end position="333"/>
    </location>
</feature>
<dbReference type="InterPro" id="IPR042120">
    <property type="entry name" value="MutL_C_dimsub"/>
</dbReference>
<dbReference type="GO" id="GO:0016887">
    <property type="term" value="F:ATP hydrolysis activity"/>
    <property type="evidence" value="ECO:0007669"/>
    <property type="project" value="InterPro"/>
</dbReference>
<dbReference type="InterPro" id="IPR002099">
    <property type="entry name" value="MutL/Mlh/PMS"/>
</dbReference>
<dbReference type="InterPro" id="IPR014790">
    <property type="entry name" value="MutL_C"/>
</dbReference>
<dbReference type="SMART" id="SM00853">
    <property type="entry name" value="MutL_C"/>
    <property type="match status" value="1"/>
</dbReference>
<proteinExistence type="inferred from homology"/>
<dbReference type="InterPro" id="IPR020667">
    <property type="entry name" value="DNA_mismatch_repair_MutL"/>
</dbReference>
<dbReference type="InterPro" id="IPR037198">
    <property type="entry name" value="MutL_C_sf"/>
</dbReference>
<keyword evidence="9" id="KW-1185">Reference proteome</keyword>
<dbReference type="STRING" id="1742973.COMA2_10386"/>
<dbReference type="Gene3D" id="3.30.230.10">
    <property type="match status" value="1"/>
</dbReference>
<comment type="similarity">
    <text evidence="1 5">Belongs to the DNA mismatch repair MutL/HexB family.</text>
</comment>
<evidence type="ECO:0000256" key="4">
    <source>
        <dbReference type="ARBA" id="ARBA00023204"/>
    </source>
</evidence>
<dbReference type="PANTHER" id="PTHR10073:SF12">
    <property type="entry name" value="DNA MISMATCH REPAIR PROTEIN MLH1"/>
    <property type="match status" value="1"/>
</dbReference>
<dbReference type="InterPro" id="IPR036890">
    <property type="entry name" value="HATPase_C_sf"/>
</dbReference>
<dbReference type="GO" id="GO:0140664">
    <property type="term" value="F:ATP-dependent DNA damage sensor activity"/>
    <property type="evidence" value="ECO:0007669"/>
    <property type="project" value="InterPro"/>
</dbReference>
<dbReference type="FunFam" id="3.30.565.10:FF:000003">
    <property type="entry name" value="DNA mismatch repair endonuclease MutL"/>
    <property type="match status" value="1"/>
</dbReference>
<accession>A0A0S4L593</accession>
<dbReference type="CDD" id="cd00782">
    <property type="entry name" value="MutL_Trans"/>
    <property type="match status" value="1"/>
</dbReference>
<dbReference type="CDD" id="cd16926">
    <property type="entry name" value="HATPase_MutL-MLH-PMS-like"/>
    <property type="match status" value="1"/>
</dbReference>
<dbReference type="InterPro" id="IPR013507">
    <property type="entry name" value="DNA_mismatch_S5_2-like"/>
</dbReference>
<evidence type="ECO:0000256" key="1">
    <source>
        <dbReference type="ARBA" id="ARBA00006082"/>
    </source>
</evidence>
<dbReference type="GO" id="GO:0005524">
    <property type="term" value="F:ATP binding"/>
    <property type="evidence" value="ECO:0007669"/>
    <property type="project" value="InterPro"/>
</dbReference>
<feature type="domain" description="MutL C-terminal dimerisation" evidence="6">
    <location>
        <begin position="402"/>
        <end position="545"/>
    </location>
</feature>
<dbReference type="SUPFAM" id="SSF54211">
    <property type="entry name" value="Ribosomal protein S5 domain 2-like"/>
    <property type="match status" value="1"/>
</dbReference>
<evidence type="ECO:0000259" key="6">
    <source>
        <dbReference type="SMART" id="SM00853"/>
    </source>
</evidence>
<dbReference type="InterPro" id="IPR014762">
    <property type="entry name" value="DNA_mismatch_repair_CS"/>
</dbReference>
<dbReference type="AlphaFoldDB" id="A0A0S4L593"/>
<evidence type="ECO:0000256" key="2">
    <source>
        <dbReference type="ARBA" id="ARBA00021975"/>
    </source>
</evidence>
<dbReference type="InterPro" id="IPR042121">
    <property type="entry name" value="MutL_C_regsub"/>
</dbReference>
<evidence type="ECO:0000313" key="8">
    <source>
        <dbReference type="EMBL" id="CUS31961.1"/>
    </source>
</evidence>
<keyword evidence="4 5" id="KW-0234">DNA repair</keyword>
<protein>
    <recommendedName>
        <fullName evidence="2 5">DNA mismatch repair protein MutL</fullName>
    </recommendedName>
</protein>
<dbReference type="SUPFAM" id="SSF55874">
    <property type="entry name" value="ATPase domain of HSP90 chaperone/DNA topoisomerase II/histidine kinase"/>
    <property type="match status" value="1"/>
</dbReference>
<dbReference type="HAMAP" id="MF_00149">
    <property type="entry name" value="DNA_mis_repair"/>
    <property type="match status" value="1"/>
</dbReference>
<dbReference type="Gene3D" id="3.30.565.10">
    <property type="entry name" value="Histidine kinase-like ATPase, C-terminal domain"/>
    <property type="match status" value="1"/>
</dbReference>
<dbReference type="Pfam" id="PF08676">
    <property type="entry name" value="MutL_C"/>
    <property type="match status" value="1"/>
</dbReference>
<dbReference type="Proteomes" id="UP000198736">
    <property type="component" value="Unassembled WGS sequence"/>
</dbReference>
<dbReference type="NCBIfam" id="TIGR00585">
    <property type="entry name" value="mutl"/>
    <property type="match status" value="1"/>
</dbReference>
<evidence type="ECO:0000259" key="7">
    <source>
        <dbReference type="SMART" id="SM01340"/>
    </source>
</evidence>
<dbReference type="InterPro" id="IPR014721">
    <property type="entry name" value="Ribsml_uS5_D2-typ_fold_subgr"/>
</dbReference>
<dbReference type="RefSeq" id="WP_175304333.1">
    <property type="nucleotide sequence ID" value="NZ_CZPZ01000001.1"/>
</dbReference>
<dbReference type="InterPro" id="IPR020568">
    <property type="entry name" value="Ribosomal_Su5_D2-typ_SF"/>
</dbReference>
<dbReference type="GO" id="GO:0006298">
    <property type="term" value="P:mismatch repair"/>
    <property type="evidence" value="ECO:0007669"/>
    <property type="project" value="UniProtKB-UniRule"/>
</dbReference>
<evidence type="ECO:0000256" key="3">
    <source>
        <dbReference type="ARBA" id="ARBA00022763"/>
    </source>
</evidence>
<organism evidence="8 9">
    <name type="scientific">Candidatus Nitrospira nitrificans</name>
    <dbReference type="NCBI Taxonomy" id="1742973"/>
    <lineage>
        <taxon>Bacteria</taxon>
        <taxon>Pseudomonadati</taxon>
        <taxon>Nitrospirota</taxon>
        <taxon>Nitrospiria</taxon>
        <taxon>Nitrospirales</taxon>
        <taxon>Nitrospiraceae</taxon>
        <taxon>Nitrospira</taxon>
    </lineage>
</organism>
<dbReference type="Pfam" id="PF01119">
    <property type="entry name" value="DNA_mis_repair"/>
    <property type="match status" value="1"/>
</dbReference>
<evidence type="ECO:0000313" key="9">
    <source>
        <dbReference type="Proteomes" id="UP000198736"/>
    </source>
</evidence>